<keyword evidence="1" id="KW-1133">Transmembrane helix</keyword>
<proteinExistence type="predicted"/>
<organism evidence="2 3">
    <name type="scientific">Ligaoa zhengdingensis</name>
    <dbReference type="NCBI Taxonomy" id="2763658"/>
    <lineage>
        <taxon>Bacteria</taxon>
        <taxon>Bacillati</taxon>
        <taxon>Bacillota</taxon>
        <taxon>Clostridia</taxon>
        <taxon>Eubacteriales</taxon>
        <taxon>Oscillospiraceae</taxon>
        <taxon>Ligaoa</taxon>
    </lineage>
</organism>
<keyword evidence="3" id="KW-1185">Reference proteome</keyword>
<evidence type="ECO:0000313" key="3">
    <source>
        <dbReference type="Proteomes" id="UP000653127"/>
    </source>
</evidence>
<evidence type="ECO:0000313" key="2">
    <source>
        <dbReference type="EMBL" id="MBC8545348.1"/>
    </source>
</evidence>
<reference evidence="2" key="1">
    <citation type="submission" date="2020-08" db="EMBL/GenBank/DDBJ databases">
        <title>Genome public.</title>
        <authorList>
            <person name="Liu C."/>
            <person name="Sun Q."/>
        </authorList>
    </citation>
    <scope>NUCLEOTIDE SEQUENCE</scope>
    <source>
        <strain evidence="2">NSJ-31</strain>
    </source>
</reference>
<dbReference type="EMBL" id="JACRST010000001">
    <property type="protein sequence ID" value="MBC8545348.1"/>
    <property type="molecule type" value="Genomic_DNA"/>
</dbReference>
<dbReference type="Pfam" id="PF14446">
    <property type="entry name" value="Prok-RING_1"/>
    <property type="match status" value="1"/>
</dbReference>
<accession>A0A926DU49</accession>
<sequence length="312" mass="35444">MMDQYRGAPCPVCGKPLTSDDDIVVCPDCGAPHHRECYLAHGSCAFAEQHASGMVWQRPAGSDASTDVRPQVAPPVQMPDTGTAPPDYRKNFERPSGGYQPVVDAEHREQAKEFGIAPDDELGGVTVKEISQFVGENSMYYLPRFKLIDMQQPFLNINLSAVIFNFLYFFHRKMYKVGAILLVFFLLNMLPRLLLLYYIFPDWMQSFLYGSVPVINSGYDNLLMLSQIFHYVYMALCLVAGVFANKFYFRFVVDRVHEIKKRCQDLPESDYVKALAAGGRTNRIAVIALIAVLFLVFSFYVLFLINRYGYTI</sequence>
<feature type="transmembrane region" description="Helical" evidence="1">
    <location>
        <begin position="153"/>
        <end position="170"/>
    </location>
</feature>
<evidence type="ECO:0000256" key="1">
    <source>
        <dbReference type="SAM" id="Phobius"/>
    </source>
</evidence>
<dbReference type="InterPro" id="IPR039522">
    <property type="entry name" value="RING_finger_1_prok"/>
</dbReference>
<feature type="transmembrane region" description="Helical" evidence="1">
    <location>
        <begin position="284"/>
        <end position="305"/>
    </location>
</feature>
<feature type="transmembrane region" description="Helical" evidence="1">
    <location>
        <begin position="177"/>
        <end position="200"/>
    </location>
</feature>
<protein>
    <recommendedName>
        <fullName evidence="4">DUF2628 domain-containing protein</fullName>
    </recommendedName>
</protein>
<comment type="caution">
    <text evidence="2">The sequence shown here is derived from an EMBL/GenBank/DDBJ whole genome shotgun (WGS) entry which is preliminary data.</text>
</comment>
<dbReference type="Proteomes" id="UP000653127">
    <property type="component" value="Unassembled WGS sequence"/>
</dbReference>
<gene>
    <name evidence="2" type="ORF">H8711_00160</name>
</gene>
<keyword evidence="1" id="KW-0472">Membrane</keyword>
<feature type="transmembrane region" description="Helical" evidence="1">
    <location>
        <begin position="228"/>
        <end position="249"/>
    </location>
</feature>
<dbReference type="AlphaFoldDB" id="A0A926DU49"/>
<name>A0A926DU49_9FIRM</name>
<keyword evidence="1" id="KW-0812">Transmembrane</keyword>
<evidence type="ECO:0008006" key="4">
    <source>
        <dbReference type="Google" id="ProtNLM"/>
    </source>
</evidence>